<organism evidence="1">
    <name type="scientific">viral metagenome</name>
    <dbReference type="NCBI Taxonomy" id="1070528"/>
    <lineage>
        <taxon>unclassified sequences</taxon>
        <taxon>metagenomes</taxon>
        <taxon>organismal metagenomes</taxon>
    </lineage>
</organism>
<reference evidence="1" key="1">
    <citation type="journal article" date="2020" name="Nature">
        <title>Giant virus diversity and host interactions through global metagenomics.</title>
        <authorList>
            <person name="Schulz F."/>
            <person name="Roux S."/>
            <person name="Paez-Espino D."/>
            <person name="Jungbluth S."/>
            <person name="Walsh D.A."/>
            <person name="Denef V.J."/>
            <person name="McMahon K.D."/>
            <person name="Konstantinidis K.T."/>
            <person name="Eloe-Fadrosh E.A."/>
            <person name="Kyrpides N.C."/>
            <person name="Woyke T."/>
        </authorList>
    </citation>
    <scope>NUCLEOTIDE SEQUENCE</scope>
    <source>
        <strain evidence="1">GVMAG-S-1103017-68</strain>
    </source>
</reference>
<proteinExistence type="predicted"/>
<accession>A0A6C0KDH3</accession>
<dbReference type="EMBL" id="MN740854">
    <property type="protein sequence ID" value="QHU15231.1"/>
    <property type="molecule type" value="Genomic_DNA"/>
</dbReference>
<dbReference type="SUPFAM" id="SSF56112">
    <property type="entry name" value="Protein kinase-like (PK-like)"/>
    <property type="match status" value="1"/>
</dbReference>
<dbReference type="AlphaFoldDB" id="A0A6C0KDH3"/>
<evidence type="ECO:0000313" key="1">
    <source>
        <dbReference type="EMBL" id="QHU15231.1"/>
    </source>
</evidence>
<name>A0A6C0KDH3_9ZZZZ</name>
<dbReference type="InterPro" id="IPR011009">
    <property type="entry name" value="Kinase-like_dom_sf"/>
</dbReference>
<evidence type="ECO:0008006" key="2">
    <source>
        <dbReference type="Google" id="ProtNLM"/>
    </source>
</evidence>
<protein>
    <recommendedName>
        <fullName evidence="2">Protein kinase domain-containing protein</fullName>
    </recommendedName>
</protein>
<sequence length="944" mass="103843">MEQLTVRCDPFDLDMTGSALSTAYRYAATDPRQQNDDWRCDVGFGFLPEGVELQLQELLGSGMDGDVYSCIARRGDDSLQLVCKLTMVTRPEWKERVRKNNKYLWADKLHEGACMAALHSAHPEVTAACRGVYQFVPGSDGLVSQTPWADVQRLTTKSKKALMQRIQAKKLPVKAKVKMDRLRRMLPCMILMDVIEGETLASTLGKNSDPQGIQRAVETSLRVLSVVGDTPVHKFTHGDCHAENIFVGARKIADFQTTTFVLGDQLFYDLVFESIRSNARMFVPGFDSLVLLNSCTNSLKPGAGTPWYLQAARASLLDAVVATVRRLDDEGDACAVYRDEILDSLFVADKGGPLPSIEEFRELQSALGTARIVELLQSLFGRWQNILTFATLAVRVADDDQDPLVQAFQRWTPELTVRKLHAEGICTRASRVFSEAEFLTGSERRCIQVDGLYYHGPSGVFSATWMDNEGDFYVDPTTGEITGDEGGDTYSFGTRTADTESETETEVATSAPIVGECALGDTHMTLPSAIQSDPVCGLHGRVDGFKHKKVPAAVGDDEYYESEDGNVVLHVWKGSARRERAAMQLLLSTQPYDVVRAPVNPALALFTVHHDGEDVICALEPGFDAAPNDFEETFTLAEPVMEALVQQGVVHAAVTADALAVSNVAGGGSLLVAWPEGQVHCPKALRPVGEPGLTDGEPTWCVSLVSIVLFLRGLVGSVVTPLPPAVFDMMFRHTHGPRLRATSTWERVGVLASKIVPTFDTMAFLSARVPQRYADMFPFDHIDPRAVQPVAFARLRGAVYAIDSSCLLSPDFQKHMKSVQFVKLATADTTEGDRLFMVVRHSAEVVMLTKDVPLRLGVDIYAYAPGAHEAFSDDPTDTTNSYTMEYATPEDALDGHEMQVEGGLKLFVPGWRNFLKYLTLVGTFEKDDRVRTVRARQLLFASVS</sequence>